<feature type="non-terminal residue" evidence="1">
    <location>
        <position position="175"/>
    </location>
</feature>
<dbReference type="PANTHER" id="PTHR13452">
    <property type="entry name" value="THUMP DOMAIN CONTAINING PROTEIN 1-RELATED"/>
    <property type="match status" value="1"/>
</dbReference>
<dbReference type="Proteomes" id="UP000824469">
    <property type="component" value="Unassembled WGS sequence"/>
</dbReference>
<keyword evidence="2" id="KW-1185">Reference proteome</keyword>
<dbReference type="AlphaFoldDB" id="A0AA38C1B8"/>
<evidence type="ECO:0000313" key="1">
    <source>
        <dbReference type="EMBL" id="KAH9288022.1"/>
    </source>
</evidence>
<comment type="caution">
    <text evidence="1">The sequence shown here is derived from an EMBL/GenBank/DDBJ whole genome shotgun (WGS) entry which is preliminary data.</text>
</comment>
<dbReference type="GO" id="GO:0003723">
    <property type="term" value="F:RNA binding"/>
    <property type="evidence" value="ECO:0007669"/>
    <property type="project" value="InterPro"/>
</dbReference>
<dbReference type="PANTHER" id="PTHR13452:SF13">
    <property type="entry name" value="OS02G0672400 PROTEIN"/>
    <property type="match status" value="1"/>
</dbReference>
<evidence type="ECO:0000313" key="2">
    <source>
        <dbReference type="Proteomes" id="UP000824469"/>
    </source>
</evidence>
<dbReference type="EMBL" id="JAHRHJ020003813">
    <property type="protein sequence ID" value="KAH9288022.1"/>
    <property type="molecule type" value="Genomic_DNA"/>
</dbReference>
<gene>
    <name evidence="1" type="ORF">KI387_032139</name>
</gene>
<reference evidence="1 2" key="1">
    <citation type="journal article" date="2021" name="Nat. Plants">
        <title>The Taxus genome provides insights into paclitaxel biosynthesis.</title>
        <authorList>
            <person name="Xiong X."/>
            <person name="Gou J."/>
            <person name="Liao Q."/>
            <person name="Li Y."/>
            <person name="Zhou Q."/>
            <person name="Bi G."/>
            <person name="Li C."/>
            <person name="Du R."/>
            <person name="Wang X."/>
            <person name="Sun T."/>
            <person name="Guo L."/>
            <person name="Liang H."/>
            <person name="Lu P."/>
            <person name="Wu Y."/>
            <person name="Zhang Z."/>
            <person name="Ro D.K."/>
            <person name="Shang Y."/>
            <person name="Huang S."/>
            <person name="Yan J."/>
        </authorList>
    </citation>
    <scope>NUCLEOTIDE SEQUENCE [LARGE SCALE GENOMIC DNA]</scope>
    <source>
        <strain evidence="1">Ta-2019</strain>
    </source>
</reference>
<dbReference type="InterPro" id="IPR040183">
    <property type="entry name" value="THUMPD1-like"/>
</dbReference>
<dbReference type="OMA" id="AWCHRIL"/>
<accession>A0AA38C1B8</accession>
<dbReference type="GO" id="GO:0006400">
    <property type="term" value="P:tRNA modification"/>
    <property type="evidence" value="ECO:0007669"/>
    <property type="project" value="InterPro"/>
</dbReference>
<feature type="non-terminal residue" evidence="1">
    <location>
        <position position="1"/>
    </location>
</feature>
<sequence length="175" mass="19118">YFNLSTCASRDTLGFTDTCQNLEKSETEINKEVTAEERAENLDVQCPESGVSSVYDPNLVPEPVENAGAMISSGDAHLPGPFTGKSVTPSLVKLARNGILFFSLQGNCFPNIVGILVKIFQAMNSGEMKPPAWCHRILPVQATCLLKKEDLHNIVVKLVKEHICDTESKAETPLK</sequence>
<proteinExistence type="predicted"/>
<name>A0AA38C1B8_TAXCH</name>
<protein>
    <submittedName>
        <fullName evidence="1">Uncharacterized protein</fullName>
    </submittedName>
</protein>
<organism evidence="1 2">
    <name type="scientific">Taxus chinensis</name>
    <name type="common">Chinese yew</name>
    <name type="synonym">Taxus wallichiana var. chinensis</name>
    <dbReference type="NCBI Taxonomy" id="29808"/>
    <lineage>
        <taxon>Eukaryota</taxon>
        <taxon>Viridiplantae</taxon>
        <taxon>Streptophyta</taxon>
        <taxon>Embryophyta</taxon>
        <taxon>Tracheophyta</taxon>
        <taxon>Spermatophyta</taxon>
        <taxon>Pinopsida</taxon>
        <taxon>Pinidae</taxon>
        <taxon>Conifers II</taxon>
        <taxon>Cupressales</taxon>
        <taxon>Taxaceae</taxon>
        <taxon>Taxus</taxon>
    </lineage>
</organism>